<accession>A0A1W6ML12</accession>
<dbReference type="Proteomes" id="UP000193431">
    <property type="component" value="Chromosome"/>
</dbReference>
<dbReference type="EMBL" id="CP019344">
    <property type="protein sequence ID" value="ARN78186.1"/>
    <property type="molecule type" value="Genomic_DNA"/>
</dbReference>
<dbReference type="STRING" id="331648.BST97_09380"/>
<keyword evidence="1" id="KW-0812">Transmembrane</keyword>
<evidence type="ECO:0000313" key="2">
    <source>
        <dbReference type="EMBL" id="ARN78186.1"/>
    </source>
</evidence>
<keyword evidence="1" id="KW-1133">Transmembrane helix</keyword>
<evidence type="ECO:0000313" key="3">
    <source>
        <dbReference type="Proteomes" id="UP000193431"/>
    </source>
</evidence>
<name>A0A1W6ML12_9FLAO</name>
<protein>
    <submittedName>
        <fullName evidence="2">Uncharacterized protein</fullName>
    </submittedName>
</protein>
<evidence type="ECO:0000256" key="1">
    <source>
        <dbReference type="SAM" id="Phobius"/>
    </source>
</evidence>
<keyword evidence="1" id="KW-0472">Membrane</keyword>
<sequence>MVTKNMVFIIGSYYLMSNCLSACLVPKVLLFITAENLKLNCFRYSFKQQENNRNFVEKRNYPSKNND</sequence>
<proteinExistence type="predicted"/>
<organism evidence="2 3">
    <name type="scientific">Nonlabens spongiae</name>
    <dbReference type="NCBI Taxonomy" id="331648"/>
    <lineage>
        <taxon>Bacteria</taxon>
        <taxon>Pseudomonadati</taxon>
        <taxon>Bacteroidota</taxon>
        <taxon>Flavobacteriia</taxon>
        <taxon>Flavobacteriales</taxon>
        <taxon>Flavobacteriaceae</taxon>
        <taxon>Nonlabens</taxon>
    </lineage>
</organism>
<feature type="transmembrane region" description="Helical" evidence="1">
    <location>
        <begin position="6"/>
        <end position="30"/>
    </location>
</feature>
<dbReference type="AlphaFoldDB" id="A0A1W6ML12"/>
<gene>
    <name evidence="2" type="ORF">BST97_09380</name>
</gene>
<reference evidence="2 3" key="1">
    <citation type="submission" date="2016-11" db="EMBL/GenBank/DDBJ databases">
        <title>Trade-off between light-utilization and light-protection in marine flavobacteria.</title>
        <authorList>
            <person name="Kumagai Y."/>
        </authorList>
    </citation>
    <scope>NUCLEOTIDE SEQUENCE [LARGE SCALE GENOMIC DNA]</scope>
    <source>
        <strain evidence="2 3">JCM 13191</strain>
    </source>
</reference>
<keyword evidence="3" id="KW-1185">Reference proteome</keyword>